<reference evidence="2" key="1">
    <citation type="submission" date="2015-11" db="EMBL/GenBank/DDBJ databases">
        <title>De novo transcriptome assembly of four potential Pierce s Disease insect vectors from Arizona vineyards.</title>
        <authorList>
            <person name="Tassone E.E."/>
        </authorList>
    </citation>
    <scope>NUCLEOTIDE SEQUENCE</scope>
</reference>
<dbReference type="SUPFAM" id="SSF54695">
    <property type="entry name" value="POZ domain"/>
    <property type="match status" value="1"/>
</dbReference>
<dbReference type="PROSITE" id="PS50097">
    <property type="entry name" value="BTB"/>
    <property type="match status" value="1"/>
</dbReference>
<evidence type="ECO:0000313" key="2">
    <source>
        <dbReference type="EMBL" id="JAT34965.1"/>
    </source>
</evidence>
<dbReference type="PANTHER" id="PTHR45774:SF3">
    <property type="entry name" value="BTB (POZ) DOMAIN-CONTAINING 2B-RELATED"/>
    <property type="match status" value="1"/>
</dbReference>
<dbReference type="PANTHER" id="PTHR45774">
    <property type="entry name" value="BTB/POZ DOMAIN-CONTAINING"/>
    <property type="match status" value="1"/>
</dbReference>
<dbReference type="InterPro" id="IPR011333">
    <property type="entry name" value="SKP1/BTB/POZ_sf"/>
</dbReference>
<dbReference type="Gene3D" id="3.30.710.10">
    <property type="entry name" value="Potassium Channel Kv1.1, Chain A"/>
    <property type="match status" value="1"/>
</dbReference>
<evidence type="ECO:0000259" key="1">
    <source>
        <dbReference type="PROSITE" id="PS50097"/>
    </source>
</evidence>
<sequence>MASSQNIADVSSAKAVHAEDIDIDIADFMFEHKEYHDVIFVVGKDEKNTEIISAKRYDLVDHSSVFRQLLKNVKPNTEVRISDISPEIFTLILRHVYGGEFPSIDNTTAVELVLAAGLYKMHTLVTRACRLIVPQSAADVFPALLCVANMSCPVLESKVSKIVQEETEDVVYSEEFMDLDAKCLEYISRQETLSVSE</sequence>
<dbReference type="Gene3D" id="1.25.40.420">
    <property type="match status" value="1"/>
</dbReference>
<dbReference type="Pfam" id="PF00651">
    <property type="entry name" value="BTB"/>
    <property type="match status" value="1"/>
</dbReference>
<dbReference type="SMART" id="SM00225">
    <property type="entry name" value="BTB"/>
    <property type="match status" value="1"/>
</dbReference>
<dbReference type="EMBL" id="GEBQ01005012">
    <property type="protein sequence ID" value="JAT34965.1"/>
    <property type="molecule type" value="Transcribed_RNA"/>
</dbReference>
<name>A0A1B6MGD7_9HEMI</name>
<gene>
    <name evidence="2" type="ORF">g.2800</name>
</gene>
<feature type="non-terminal residue" evidence="2">
    <location>
        <position position="197"/>
    </location>
</feature>
<dbReference type="InterPro" id="IPR000210">
    <property type="entry name" value="BTB/POZ_dom"/>
</dbReference>
<protein>
    <recommendedName>
        <fullName evidence="1">BTB domain-containing protein</fullName>
    </recommendedName>
</protein>
<organism evidence="2">
    <name type="scientific">Graphocephala atropunctata</name>
    <dbReference type="NCBI Taxonomy" id="36148"/>
    <lineage>
        <taxon>Eukaryota</taxon>
        <taxon>Metazoa</taxon>
        <taxon>Ecdysozoa</taxon>
        <taxon>Arthropoda</taxon>
        <taxon>Hexapoda</taxon>
        <taxon>Insecta</taxon>
        <taxon>Pterygota</taxon>
        <taxon>Neoptera</taxon>
        <taxon>Paraneoptera</taxon>
        <taxon>Hemiptera</taxon>
        <taxon>Auchenorrhyncha</taxon>
        <taxon>Membracoidea</taxon>
        <taxon>Cicadellidae</taxon>
        <taxon>Cicadellinae</taxon>
        <taxon>Cicadellini</taxon>
        <taxon>Graphocephala</taxon>
    </lineage>
</organism>
<proteinExistence type="predicted"/>
<dbReference type="AlphaFoldDB" id="A0A1B6MGD7"/>
<accession>A0A1B6MGD7</accession>
<feature type="domain" description="BTB" evidence="1">
    <location>
        <begin position="36"/>
        <end position="105"/>
    </location>
</feature>